<dbReference type="AlphaFoldDB" id="A0AA36IEI1"/>
<keyword evidence="2" id="KW-1185">Reference proteome</keyword>
<evidence type="ECO:0000313" key="1">
    <source>
        <dbReference type="EMBL" id="CAJ1386004.1"/>
    </source>
</evidence>
<reference evidence="1" key="1">
    <citation type="submission" date="2023-08" db="EMBL/GenBank/DDBJ databases">
        <authorList>
            <person name="Chen Y."/>
            <person name="Shah S."/>
            <person name="Dougan E. K."/>
            <person name="Thang M."/>
            <person name="Chan C."/>
        </authorList>
    </citation>
    <scope>NUCLEOTIDE SEQUENCE</scope>
</reference>
<proteinExistence type="predicted"/>
<gene>
    <name evidence="1" type="ORF">EVOR1521_LOCUS12470</name>
</gene>
<protein>
    <submittedName>
        <fullName evidence="1">Uncharacterized protein</fullName>
    </submittedName>
</protein>
<dbReference type="EMBL" id="CAUJNA010001314">
    <property type="protein sequence ID" value="CAJ1386004.1"/>
    <property type="molecule type" value="Genomic_DNA"/>
</dbReference>
<dbReference type="Proteomes" id="UP001178507">
    <property type="component" value="Unassembled WGS sequence"/>
</dbReference>
<comment type="caution">
    <text evidence="1">The sequence shown here is derived from an EMBL/GenBank/DDBJ whole genome shotgun (WGS) entry which is preliminary data.</text>
</comment>
<sequence>MQVALQLQSLEGYCSSVGHILWDLHSSDVLINKRGDETKLIVMDAYMAPDENTGCRWTLPPELVQGGPIRMQLGKTWQDMARHGKTGEV</sequence>
<name>A0AA36IEI1_9DINO</name>
<organism evidence="1 2">
    <name type="scientific">Effrenium voratum</name>
    <dbReference type="NCBI Taxonomy" id="2562239"/>
    <lineage>
        <taxon>Eukaryota</taxon>
        <taxon>Sar</taxon>
        <taxon>Alveolata</taxon>
        <taxon>Dinophyceae</taxon>
        <taxon>Suessiales</taxon>
        <taxon>Symbiodiniaceae</taxon>
        <taxon>Effrenium</taxon>
    </lineage>
</organism>
<evidence type="ECO:0000313" key="2">
    <source>
        <dbReference type="Proteomes" id="UP001178507"/>
    </source>
</evidence>
<accession>A0AA36IEI1</accession>